<evidence type="ECO:0000313" key="1">
    <source>
        <dbReference type="EMBL" id="ALS21734.1"/>
    </source>
</evidence>
<sequence length="230" mass="25787">MCGMATSPDFMEDFRYELSRRMIKAGLSATSQLLFPYGDWSRKAAAQMLEITHDTALGPKQFARSVGGRRAAQEVSRGHAAFRGIRVFIGHSGGGVAAAHASRLLLQNHAEKDDLRHFIIQIGSPKCAVHPEDQRDTLYIRFGGDGRRTDPVTRMGSWGGWEKAAGRWWRWNPEKYAPASRVQLSLIGGHADYFRRHDPFVSGEGVSNLEIMTDCIQRWLKERMNAAAML</sequence>
<proteinExistence type="predicted"/>
<organism evidence="1 2">
    <name type="scientific">Paenibacillus naphthalenovorans</name>
    <dbReference type="NCBI Taxonomy" id="162209"/>
    <lineage>
        <taxon>Bacteria</taxon>
        <taxon>Bacillati</taxon>
        <taxon>Bacillota</taxon>
        <taxon>Bacilli</taxon>
        <taxon>Bacillales</taxon>
        <taxon>Paenibacillaceae</taxon>
        <taxon>Paenibacillus</taxon>
    </lineage>
</organism>
<dbReference type="PATRIC" id="fig|162209.4.peg.1437"/>
<reference evidence="1 2" key="2">
    <citation type="journal article" date="2016" name="Genome Announc.">
        <title>Complete Genome Sequences of Two Interactive Moderate Thermophiles, Paenibacillus napthalenovorans 32O-Y and Paenibacillus sp. 32O-W.</title>
        <authorList>
            <person name="Butler R.R.III."/>
            <person name="Wang J."/>
            <person name="Stark B.C."/>
            <person name="Pombert J.F."/>
        </authorList>
    </citation>
    <scope>NUCLEOTIDE SEQUENCE [LARGE SCALE GENOMIC DNA]</scope>
    <source>
        <strain evidence="1 2">32O-Y</strain>
    </source>
</reference>
<keyword evidence="2" id="KW-1185">Reference proteome</keyword>
<protein>
    <submittedName>
        <fullName evidence="1">Uncharacterized protein</fullName>
    </submittedName>
</protein>
<dbReference type="STRING" id="162209.IJ22_13580"/>
<dbReference type="EMBL" id="CP013652">
    <property type="protein sequence ID" value="ALS21734.1"/>
    <property type="molecule type" value="Genomic_DNA"/>
</dbReference>
<accession>A0A0U2VLV2</accession>
<dbReference type="AlphaFoldDB" id="A0A0U2VLV2"/>
<dbReference type="KEGG" id="pnp:IJ22_13580"/>
<gene>
    <name evidence="1" type="ORF">IJ22_13580</name>
</gene>
<dbReference type="Proteomes" id="UP000061660">
    <property type="component" value="Chromosome"/>
</dbReference>
<evidence type="ECO:0000313" key="2">
    <source>
        <dbReference type="Proteomes" id="UP000061660"/>
    </source>
</evidence>
<reference evidence="2" key="1">
    <citation type="submission" date="2015-12" db="EMBL/GenBank/DDBJ databases">
        <title>Complete genome sequences of two moderately thermophilic Paenibacillus species.</title>
        <authorList>
            <person name="Butler R.III."/>
            <person name="Wang J."/>
            <person name="Stark B.C."/>
            <person name="Pombert J.-F."/>
        </authorList>
    </citation>
    <scope>NUCLEOTIDE SEQUENCE [LARGE SCALE GENOMIC DNA]</scope>
    <source>
        <strain evidence="2">32O-Y</strain>
    </source>
</reference>
<name>A0A0U2VLV2_9BACL</name>
<dbReference type="InterPro" id="IPR029058">
    <property type="entry name" value="AB_hydrolase_fold"/>
</dbReference>
<dbReference type="SUPFAM" id="SSF53474">
    <property type="entry name" value="alpha/beta-Hydrolases"/>
    <property type="match status" value="1"/>
</dbReference>